<sequence>MTGSTSPQAHISPNSAITVLLNAHAGDTNAEAFRKEVADALAGAGASFRVLAMTPGKEFLAAARQAVREAKDNDGIVVAAGGDGTINTVAALCCEHDVKMGIIPAGTFNYFARDLSIPTDAAEAARVLLEGRIERVSVGYINDRIFLNNASFGLYSKLIRHREEVKSKFGRFRIVAVLAALVSLLRGQKPFAIALHVKKESLVRKTSMVFVTNNLMQLAHIDREFAQQTPEDGMAVFVMRPTTRLDMCRLILRGAMRNLASDSNLETFCTDRFDVESRRKAVDVVVDGEIVKCRTPLSFRVARESLQVIVPARTAA</sequence>
<reference evidence="2 3" key="1">
    <citation type="submission" date="2023-10" db="EMBL/GenBank/DDBJ databases">
        <title>Noviherbaspirillum sp. CPCC 100848 genome assembly.</title>
        <authorList>
            <person name="Li X.Y."/>
            <person name="Fang X.M."/>
        </authorList>
    </citation>
    <scope>NUCLEOTIDE SEQUENCE [LARGE SCALE GENOMIC DNA]</scope>
    <source>
        <strain evidence="2 3">CPCC 100848</strain>
    </source>
</reference>
<dbReference type="PROSITE" id="PS50146">
    <property type="entry name" value="DAGK"/>
    <property type="match status" value="1"/>
</dbReference>
<dbReference type="InterPro" id="IPR016064">
    <property type="entry name" value="NAD/diacylglycerol_kinase_sf"/>
</dbReference>
<dbReference type="InterPro" id="IPR017438">
    <property type="entry name" value="ATP-NAD_kinase_N"/>
</dbReference>
<accession>A0ABU6JCZ3</accession>
<keyword evidence="2" id="KW-0808">Transferase</keyword>
<dbReference type="RefSeq" id="WP_326508214.1">
    <property type="nucleotide sequence ID" value="NZ_JAWIIV010000019.1"/>
</dbReference>
<dbReference type="SUPFAM" id="SSF111331">
    <property type="entry name" value="NAD kinase/diacylglycerol kinase-like"/>
    <property type="match status" value="1"/>
</dbReference>
<keyword evidence="2" id="KW-0418">Kinase</keyword>
<dbReference type="InterPro" id="IPR050187">
    <property type="entry name" value="Lipid_Phosphate_FormReg"/>
</dbReference>
<organism evidence="2 3">
    <name type="scientific">Noviherbaspirillum album</name>
    <dbReference type="NCBI Taxonomy" id="3080276"/>
    <lineage>
        <taxon>Bacteria</taxon>
        <taxon>Pseudomonadati</taxon>
        <taxon>Pseudomonadota</taxon>
        <taxon>Betaproteobacteria</taxon>
        <taxon>Burkholderiales</taxon>
        <taxon>Oxalobacteraceae</taxon>
        <taxon>Noviherbaspirillum</taxon>
    </lineage>
</organism>
<name>A0ABU6JCZ3_9BURK</name>
<evidence type="ECO:0000313" key="2">
    <source>
        <dbReference type="EMBL" id="MEC4721517.1"/>
    </source>
</evidence>
<dbReference type="SMART" id="SM00046">
    <property type="entry name" value="DAGKc"/>
    <property type="match status" value="1"/>
</dbReference>
<dbReference type="Pfam" id="PF00781">
    <property type="entry name" value="DAGK_cat"/>
    <property type="match status" value="1"/>
</dbReference>
<dbReference type="GO" id="GO:0016301">
    <property type="term" value="F:kinase activity"/>
    <property type="evidence" value="ECO:0007669"/>
    <property type="project" value="UniProtKB-KW"/>
</dbReference>
<proteinExistence type="predicted"/>
<dbReference type="EMBL" id="JAWIIV010000019">
    <property type="protein sequence ID" value="MEC4721517.1"/>
    <property type="molecule type" value="Genomic_DNA"/>
</dbReference>
<dbReference type="Proteomes" id="UP001352263">
    <property type="component" value="Unassembled WGS sequence"/>
</dbReference>
<comment type="caution">
    <text evidence="2">The sequence shown here is derived from an EMBL/GenBank/DDBJ whole genome shotgun (WGS) entry which is preliminary data.</text>
</comment>
<dbReference type="InterPro" id="IPR001206">
    <property type="entry name" value="Diacylglycerol_kinase_cat_dom"/>
</dbReference>
<dbReference type="PANTHER" id="PTHR12358:SF54">
    <property type="entry name" value="SPHINGOSINE KINASE RELATED PROTEIN"/>
    <property type="match status" value="1"/>
</dbReference>
<keyword evidence="3" id="KW-1185">Reference proteome</keyword>
<dbReference type="PANTHER" id="PTHR12358">
    <property type="entry name" value="SPHINGOSINE KINASE"/>
    <property type="match status" value="1"/>
</dbReference>
<protein>
    <submittedName>
        <fullName evidence="2">Diacylglycerol kinase family protein</fullName>
    </submittedName>
</protein>
<feature type="domain" description="DAGKc" evidence="1">
    <location>
        <begin position="12"/>
        <end position="145"/>
    </location>
</feature>
<evidence type="ECO:0000259" key="1">
    <source>
        <dbReference type="PROSITE" id="PS50146"/>
    </source>
</evidence>
<dbReference type="Gene3D" id="2.60.200.40">
    <property type="match status" value="1"/>
</dbReference>
<gene>
    <name evidence="2" type="ORF">RY831_20335</name>
</gene>
<evidence type="ECO:0000313" key="3">
    <source>
        <dbReference type="Proteomes" id="UP001352263"/>
    </source>
</evidence>
<dbReference type="Gene3D" id="3.40.50.10330">
    <property type="entry name" value="Probable inorganic polyphosphate/atp-NAD kinase, domain 1"/>
    <property type="match status" value="1"/>
</dbReference>